<accession>A0A385SNG9</accession>
<dbReference type="EMBL" id="CP032382">
    <property type="protein sequence ID" value="AYB31797.1"/>
    <property type="molecule type" value="Genomic_DNA"/>
</dbReference>
<evidence type="ECO:0000256" key="1">
    <source>
        <dbReference type="SAM" id="SignalP"/>
    </source>
</evidence>
<keyword evidence="1" id="KW-0732">Signal</keyword>
<organism evidence="2 3">
    <name type="scientific">Chryseolinea soli</name>
    <dbReference type="NCBI Taxonomy" id="2321403"/>
    <lineage>
        <taxon>Bacteria</taxon>
        <taxon>Pseudomonadati</taxon>
        <taxon>Bacteroidota</taxon>
        <taxon>Cytophagia</taxon>
        <taxon>Cytophagales</taxon>
        <taxon>Fulvivirgaceae</taxon>
        <taxon>Chryseolinea</taxon>
    </lineage>
</organism>
<evidence type="ECO:0000313" key="2">
    <source>
        <dbReference type="EMBL" id="AYB31797.1"/>
    </source>
</evidence>
<protein>
    <submittedName>
        <fullName evidence="2">Uncharacterized protein</fullName>
    </submittedName>
</protein>
<feature type="chain" id="PRO_5017431439" evidence="1">
    <location>
        <begin position="35"/>
        <end position="243"/>
    </location>
</feature>
<feature type="signal peptide" evidence="1">
    <location>
        <begin position="1"/>
        <end position="34"/>
    </location>
</feature>
<dbReference type="Proteomes" id="UP000266183">
    <property type="component" value="Chromosome"/>
</dbReference>
<sequence>MNPGTQPVGFIPCMNMIRRLLTYAWCFCCATAWAQTSILEIANPAPRAGEEVEIIITVKKESLEAIEIKEKKSTEDFAALRKNKIAFGNLKISQVLPDTGKVKIGPFRFSIADRVYETNSLTLRVYPKLPDTAREGLWIRQLDYNGQSYLIIEQRSESEDAKFAQLNRDKMEASGLNIVTSTSKSESQFLDKKTTAGATPVSYRISTYKFKRTSAFKGKVKIDKSLFLDFPPNVSMDELWIKG</sequence>
<keyword evidence="3" id="KW-1185">Reference proteome</keyword>
<reference evidence="3" key="1">
    <citation type="submission" date="2018-09" db="EMBL/GenBank/DDBJ databases">
        <title>Chryseolinea sp. KIS68-18 isolated from soil.</title>
        <authorList>
            <person name="Weon H.-Y."/>
            <person name="Kwon S.-W."/>
            <person name="Lee S.A."/>
        </authorList>
    </citation>
    <scope>NUCLEOTIDE SEQUENCE [LARGE SCALE GENOMIC DNA]</scope>
    <source>
        <strain evidence="3">KIS68-18</strain>
    </source>
</reference>
<dbReference type="AlphaFoldDB" id="A0A385SNG9"/>
<gene>
    <name evidence="2" type="ORF">D4L85_15025</name>
</gene>
<proteinExistence type="predicted"/>
<evidence type="ECO:0000313" key="3">
    <source>
        <dbReference type="Proteomes" id="UP000266183"/>
    </source>
</evidence>
<name>A0A385SNG9_9BACT</name>
<dbReference type="KEGG" id="chk:D4L85_15025"/>